<dbReference type="Proteomes" id="UP001300502">
    <property type="component" value="Unassembled WGS sequence"/>
</dbReference>
<evidence type="ECO:0000256" key="2">
    <source>
        <dbReference type="ARBA" id="ARBA00011738"/>
    </source>
</evidence>
<evidence type="ECO:0000256" key="4">
    <source>
        <dbReference type="ARBA" id="ARBA00022563"/>
    </source>
</evidence>
<keyword evidence="9" id="KW-1185">Reference proteome</keyword>
<dbReference type="Pfam" id="PF01268">
    <property type="entry name" value="FTHFS"/>
    <property type="match status" value="1"/>
</dbReference>
<evidence type="ECO:0000313" key="9">
    <source>
        <dbReference type="Proteomes" id="UP001300502"/>
    </source>
</evidence>
<dbReference type="InterPro" id="IPR020628">
    <property type="entry name" value="Formate_THF_ligase_CS"/>
</dbReference>
<comment type="subunit">
    <text evidence="2">Homodimer.</text>
</comment>
<dbReference type="PROSITE" id="PS00721">
    <property type="entry name" value="FTHFS_1"/>
    <property type="match status" value="1"/>
</dbReference>
<dbReference type="GO" id="GO:0005524">
    <property type="term" value="F:ATP binding"/>
    <property type="evidence" value="ECO:0007669"/>
    <property type="project" value="UniProtKB-KW"/>
</dbReference>
<name>A0AAV9IH02_9RHOD</name>
<dbReference type="EC" id="6.3.4.3" evidence="3"/>
<comment type="caution">
    <text evidence="8">The sequence shown here is derived from an EMBL/GenBank/DDBJ whole genome shotgun (WGS) entry which is preliminary data.</text>
</comment>
<dbReference type="EMBL" id="JANCYU010000042">
    <property type="protein sequence ID" value="KAK4526689.1"/>
    <property type="molecule type" value="Genomic_DNA"/>
</dbReference>
<dbReference type="InterPro" id="IPR027417">
    <property type="entry name" value="P-loop_NTPase"/>
</dbReference>
<reference evidence="8 9" key="1">
    <citation type="submission" date="2022-07" db="EMBL/GenBank/DDBJ databases">
        <title>Genome-wide signatures of adaptation to extreme environments.</title>
        <authorList>
            <person name="Cho C.H."/>
            <person name="Yoon H.S."/>
        </authorList>
    </citation>
    <scope>NUCLEOTIDE SEQUENCE [LARGE SCALE GENOMIC DNA]</scope>
    <source>
        <strain evidence="8 9">108.79 E11</strain>
    </source>
</reference>
<dbReference type="PROSITE" id="PS00722">
    <property type="entry name" value="FTHFS_2"/>
    <property type="match status" value="1"/>
</dbReference>
<keyword evidence="5" id="KW-0436">Ligase</keyword>
<evidence type="ECO:0000313" key="8">
    <source>
        <dbReference type="EMBL" id="KAK4526689.1"/>
    </source>
</evidence>
<evidence type="ECO:0000256" key="3">
    <source>
        <dbReference type="ARBA" id="ARBA00012295"/>
    </source>
</evidence>
<keyword evidence="6" id="KW-0547">Nucleotide-binding</keyword>
<dbReference type="Gene3D" id="3.30.1510.10">
    <property type="entry name" value="Domain 2, N(10)-formyltetrahydrofolate synthetase"/>
    <property type="match status" value="1"/>
</dbReference>
<accession>A0AAV9IH02</accession>
<dbReference type="CDD" id="cd00477">
    <property type="entry name" value="FTHFS"/>
    <property type="match status" value="1"/>
</dbReference>
<dbReference type="FunFam" id="3.10.410.10:FF:000001">
    <property type="entry name" value="Putative formate--tetrahydrofolate ligase"/>
    <property type="match status" value="1"/>
</dbReference>
<organism evidence="8 9">
    <name type="scientific">Galdieria yellowstonensis</name>
    <dbReference type="NCBI Taxonomy" id="3028027"/>
    <lineage>
        <taxon>Eukaryota</taxon>
        <taxon>Rhodophyta</taxon>
        <taxon>Bangiophyceae</taxon>
        <taxon>Galdieriales</taxon>
        <taxon>Galdieriaceae</taxon>
        <taxon>Galdieria</taxon>
    </lineage>
</organism>
<dbReference type="FunFam" id="3.40.50.300:FF:000245">
    <property type="entry name" value="C-1-tetrahydrofolate synthase, cytoplasmic"/>
    <property type="match status" value="1"/>
</dbReference>
<dbReference type="Gene3D" id="3.10.410.10">
    <property type="entry name" value="Formyltetrahydrofolate synthetase, domain 3"/>
    <property type="match status" value="1"/>
</dbReference>
<proteinExistence type="inferred from homology"/>
<evidence type="ECO:0000256" key="5">
    <source>
        <dbReference type="ARBA" id="ARBA00022598"/>
    </source>
</evidence>
<comment type="pathway">
    <text evidence="1">One-carbon metabolism; tetrahydrofolate interconversion.</text>
</comment>
<evidence type="ECO:0000256" key="6">
    <source>
        <dbReference type="ARBA" id="ARBA00022741"/>
    </source>
</evidence>
<keyword evidence="4" id="KW-0554">One-carbon metabolism</keyword>
<dbReference type="GO" id="GO:0006730">
    <property type="term" value="P:one-carbon metabolic process"/>
    <property type="evidence" value="ECO:0007669"/>
    <property type="project" value="UniProtKB-KW"/>
</dbReference>
<evidence type="ECO:0000256" key="7">
    <source>
        <dbReference type="ARBA" id="ARBA00022840"/>
    </source>
</evidence>
<dbReference type="HAMAP" id="MF_01543">
    <property type="entry name" value="FTHFS"/>
    <property type="match status" value="1"/>
</dbReference>
<protein>
    <recommendedName>
        <fullName evidence="3">formate--tetrahydrofolate ligase</fullName>
        <ecNumber evidence="3">6.3.4.3</ecNumber>
    </recommendedName>
</protein>
<gene>
    <name evidence="8" type="ORF">GAYE_SCF26G4605</name>
</gene>
<evidence type="ECO:0000256" key="1">
    <source>
        <dbReference type="ARBA" id="ARBA00004777"/>
    </source>
</evidence>
<dbReference type="SUPFAM" id="SSF52540">
    <property type="entry name" value="P-loop containing nucleoside triphosphate hydrolases"/>
    <property type="match status" value="1"/>
</dbReference>
<keyword evidence="7" id="KW-0067">ATP-binding</keyword>
<dbReference type="Gene3D" id="3.40.50.300">
    <property type="entry name" value="P-loop containing nucleotide triphosphate hydrolases"/>
    <property type="match status" value="2"/>
</dbReference>
<dbReference type="GO" id="GO:0004329">
    <property type="term" value="F:formate-tetrahydrofolate ligase activity"/>
    <property type="evidence" value="ECO:0007669"/>
    <property type="project" value="UniProtKB-EC"/>
</dbReference>
<dbReference type="FunFam" id="3.40.50.300:FF:001123">
    <property type="entry name" value="C-1-tetrahydrofolate synthase, cytoplasmic isoform X2"/>
    <property type="match status" value="1"/>
</dbReference>
<dbReference type="InterPro" id="IPR000559">
    <property type="entry name" value="Formate_THF_ligase"/>
</dbReference>
<sequence>MASSWRTVRKLEKLQKPVPSDIEIAQSIEPLSIKEIGDAIGLKDDEIDLYGPSKAKVHLSVLERLKTRDDGNYIVVGGITPTPLGEGKSTTTVGLSQSLGAHLGKKVFTCVRQPSQGPTFGIKGGAAGGGYSQVIPMEEFNLHLTGDIHAIGAANNLLAAAIDTRMFHEATQSDEALFRRLCPPNKDGSRRFAPVMLRRLEKLGIHKNDPNELTTEERSKFVRLDIDPDTITFRRVVDVNDRFLRKITIGQGETEKGHERVTGFDITVASEIMAVLALSTSLRDMRERLGRMVVGTSKGGEAITADDLGIGGALTVLMKDAIMPNLMQTLEGTPVFVHAGPFANIAHGNSSVVADMLALKLVGNDGYVLTEAGFGADIGLEKFVNIKCRASGLVPNCAVIVATIRALKMHGGGPQVSAGTPLPHEYTQENLQLVENGMCNLRRHIANTRAFGIPVVVALNKFQYDTDAEIQLVIKRCKEAGAFDAVLADHWAQGGQGAIELGQAVIRACQAAKTPLRFSYALDDSLIEKVKAIAKNVYKAKDVEFSEDAKRKIERYQSQGFGNLPVCVAKTQYSFSADASLKGAPENFILPIKDVRLSAGAGFIYPLCGEMQTIPGLPTRPAYYEIDLDPETGKIVGLS</sequence>
<dbReference type="AlphaFoldDB" id="A0AAV9IH02"/>